<keyword evidence="3 5" id="KW-0597">Phosphoprotein</keyword>
<evidence type="ECO:0000256" key="1">
    <source>
        <dbReference type="ARBA" id="ARBA00000085"/>
    </source>
</evidence>
<feature type="transmembrane region" description="Helical" evidence="7">
    <location>
        <begin position="168"/>
        <end position="190"/>
    </location>
</feature>
<protein>
    <recommendedName>
        <fullName evidence="2">histidine kinase</fullName>
        <ecNumber evidence="2">2.7.13.3</ecNumber>
    </recommendedName>
</protein>
<organism evidence="10 11">
    <name type="scientific">Mariniflexile ostreae</name>
    <dbReference type="NCBI Taxonomy" id="1520892"/>
    <lineage>
        <taxon>Bacteria</taxon>
        <taxon>Pseudomonadati</taxon>
        <taxon>Bacteroidota</taxon>
        <taxon>Flavobacteriia</taxon>
        <taxon>Flavobacteriales</taxon>
        <taxon>Flavobacteriaceae</taxon>
        <taxon>Mariniflexile</taxon>
    </lineage>
</organism>
<feature type="transmembrane region" description="Helical" evidence="7">
    <location>
        <begin position="61"/>
        <end position="80"/>
    </location>
</feature>
<evidence type="ECO:0000256" key="2">
    <source>
        <dbReference type="ARBA" id="ARBA00012438"/>
    </source>
</evidence>
<dbReference type="InterPro" id="IPR003594">
    <property type="entry name" value="HATPase_dom"/>
</dbReference>
<dbReference type="Gene3D" id="3.30.565.10">
    <property type="entry name" value="Histidine kinase-like ATPase, C-terminal domain"/>
    <property type="match status" value="1"/>
</dbReference>
<keyword evidence="6" id="KW-0175">Coiled coil</keyword>
<dbReference type="InterPro" id="IPR003661">
    <property type="entry name" value="HisK_dim/P_dom"/>
</dbReference>
<keyword evidence="11" id="KW-1185">Reference proteome</keyword>
<keyword evidence="7" id="KW-0472">Membrane</keyword>
<dbReference type="CDD" id="cd16922">
    <property type="entry name" value="HATPase_EvgS-ArcB-TorS-like"/>
    <property type="match status" value="1"/>
</dbReference>
<gene>
    <name evidence="10" type="ORF">ACFFU9_08910</name>
</gene>
<comment type="catalytic activity">
    <reaction evidence="1">
        <text>ATP + protein L-histidine = ADP + protein N-phospho-L-histidine.</text>
        <dbReference type="EC" id="2.7.13.3"/>
    </reaction>
</comment>
<evidence type="ECO:0000313" key="10">
    <source>
        <dbReference type="EMBL" id="MFB9056859.1"/>
    </source>
</evidence>
<dbReference type="CDD" id="cd17546">
    <property type="entry name" value="REC_hyHK_CKI1_RcsC-like"/>
    <property type="match status" value="1"/>
</dbReference>
<dbReference type="Pfam" id="PF02518">
    <property type="entry name" value="HATPase_c"/>
    <property type="match status" value="1"/>
</dbReference>
<evidence type="ECO:0000256" key="4">
    <source>
        <dbReference type="ARBA" id="ARBA00023012"/>
    </source>
</evidence>
<feature type="domain" description="Histidine kinase" evidence="8">
    <location>
        <begin position="234"/>
        <end position="456"/>
    </location>
</feature>
<dbReference type="InterPro" id="IPR011006">
    <property type="entry name" value="CheY-like_superfamily"/>
</dbReference>
<proteinExistence type="predicted"/>
<dbReference type="InterPro" id="IPR036097">
    <property type="entry name" value="HisK_dim/P_sf"/>
</dbReference>
<keyword evidence="10" id="KW-0067">ATP-binding</keyword>
<sequence>MAFIIRFLNYIDNIFIKLINQEPDPLNKARIRMLGYILVFYTVFCSILVVTYALADLQFHLIRISTVFIITLSLIALGLYSNLWKVISHSILAVITFGVWTNLSIYVRDVNIETLQYIWFACVLSFYIHGSKWGWFYSALNILPVLAFTIADNKNYFFLGGSAHQVTLPIYVFVTFYNFLLITFLQFYFFRSFNKNITSLQIAKNELGSLNEKLNQTLSKVEKLSNSRMEFLSTMSHEIRTPLNGVIGLTNVLLAEAPRKDQEDNLDMLKFSAENLLLLVNNVLDVNKLDSNKTELEKISFDLAELITRNYASSKLKATEKGLDFKLFIDPVLNDKWVISDPTRITQVLLNLINNAIKFTEKGSISVSAQVINVSQSSIKVQFTIEDTGIGISPEKRHVVFEPFIQASANTNRNYGGTGLGLQIVKKTLGLFNSDINFTSEEHVGSKFSFDIDFDYLMLKQPKPKTILEDQNDLAGLCILVAEDNSINRMVINKTLKKWNITPTIVDDGLSALRCIEKEDFDVVLLDLHMPIMDGYTATSHIRNLKDPRKANVFIIALTASVNEKSHRNVIDAKMNDYLPKPFNPDHLFAKLKKISNTL</sequence>
<dbReference type="SMART" id="SM00388">
    <property type="entry name" value="HisKA"/>
    <property type="match status" value="1"/>
</dbReference>
<evidence type="ECO:0000259" key="9">
    <source>
        <dbReference type="PROSITE" id="PS50110"/>
    </source>
</evidence>
<feature type="transmembrane region" description="Helical" evidence="7">
    <location>
        <begin position="86"/>
        <end position="105"/>
    </location>
</feature>
<comment type="caution">
    <text evidence="10">The sequence shown here is derived from an EMBL/GenBank/DDBJ whole genome shotgun (WGS) entry which is preliminary data.</text>
</comment>
<dbReference type="GO" id="GO:0005524">
    <property type="term" value="F:ATP binding"/>
    <property type="evidence" value="ECO:0007669"/>
    <property type="project" value="UniProtKB-KW"/>
</dbReference>
<feature type="coiled-coil region" evidence="6">
    <location>
        <begin position="200"/>
        <end position="227"/>
    </location>
</feature>
<dbReference type="SMART" id="SM00387">
    <property type="entry name" value="HATPase_c"/>
    <property type="match status" value="1"/>
</dbReference>
<dbReference type="RefSeq" id="WP_379861064.1">
    <property type="nucleotide sequence ID" value="NZ_JBHMFC010000034.1"/>
</dbReference>
<feature type="modified residue" description="4-aspartylphosphate" evidence="5">
    <location>
        <position position="527"/>
    </location>
</feature>
<keyword evidence="7" id="KW-0812">Transmembrane</keyword>
<dbReference type="Pfam" id="PF00512">
    <property type="entry name" value="HisKA"/>
    <property type="match status" value="1"/>
</dbReference>
<evidence type="ECO:0000313" key="11">
    <source>
        <dbReference type="Proteomes" id="UP001589585"/>
    </source>
</evidence>
<feature type="transmembrane region" description="Helical" evidence="7">
    <location>
        <begin position="33"/>
        <end position="54"/>
    </location>
</feature>
<evidence type="ECO:0000256" key="7">
    <source>
        <dbReference type="SAM" id="Phobius"/>
    </source>
</evidence>
<dbReference type="InterPro" id="IPR036890">
    <property type="entry name" value="HATPase_C_sf"/>
</dbReference>
<evidence type="ECO:0000256" key="3">
    <source>
        <dbReference type="ARBA" id="ARBA00022553"/>
    </source>
</evidence>
<dbReference type="PROSITE" id="PS50110">
    <property type="entry name" value="RESPONSE_REGULATORY"/>
    <property type="match status" value="1"/>
</dbReference>
<dbReference type="Pfam" id="PF00072">
    <property type="entry name" value="Response_reg"/>
    <property type="match status" value="1"/>
</dbReference>
<evidence type="ECO:0000256" key="6">
    <source>
        <dbReference type="SAM" id="Coils"/>
    </source>
</evidence>
<dbReference type="Gene3D" id="3.40.50.2300">
    <property type="match status" value="1"/>
</dbReference>
<dbReference type="PANTHER" id="PTHR45339:SF1">
    <property type="entry name" value="HYBRID SIGNAL TRANSDUCTION HISTIDINE KINASE J"/>
    <property type="match status" value="1"/>
</dbReference>
<dbReference type="SUPFAM" id="SSF52172">
    <property type="entry name" value="CheY-like"/>
    <property type="match status" value="1"/>
</dbReference>
<dbReference type="EMBL" id="JBHMFC010000034">
    <property type="protein sequence ID" value="MFB9056859.1"/>
    <property type="molecule type" value="Genomic_DNA"/>
</dbReference>
<dbReference type="InterPro" id="IPR004358">
    <property type="entry name" value="Sig_transdc_His_kin-like_C"/>
</dbReference>
<dbReference type="Gene3D" id="1.10.287.130">
    <property type="match status" value="1"/>
</dbReference>
<feature type="domain" description="Response regulatory" evidence="9">
    <location>
        <begin position="478"/>
        <end position="596"/>
    </location>
</feature>
<dbReference type="SMART" id="SM00448">
    <property type="entry name" value="REC"/>
    <property type="match status" value="1"/>
</dbReference>
<dbReference type="CDD" id="cd00082">
    <property type="entry name" value="HisKA"/>
    <property type="match status" value="1"/>
</dbReference>
<dbReference type="SUPFAM" id="SSF47384">
    <property type="entry name" value="Homodimeric domain of signal transducing histidine kinase"/>
    <property type="match status" value="1"/>
</dbReference>
<dbReference type="PANTHER" id="PTHR45339">
    <property type="entry name" value="HYBRID SIGNAL TRANSDUCTION HISTIDINE KINASE J"/>
    <property type="match status" value="1"/>
</dbReference>
<dbReference type="InterPro" id="IPR005467">
    <property type="entry name" value="His_kinase_dom"/>
</dbReference>
<dbReference type="InterPro" id="IPR001789">
    <property type="entry name" value="Sig_transdc_resp-reg_receiver"/>
</dbReference>
<name>A0ABV5FBP5_9FLAO</name>
<evidence type="ECO:0000259" key="8">
    <source>
        <dbReference type="PROSITE" id="PS50109"/>
    </source>
</evidence>
<reference evidence="10 11" key="1">
    <citation type="submission" date="2024-09" db="EMBL/GenBank/DDBJ databases">
        <authorList>
            <person name="Sun Q."/>
            <person name="Mori K."/>
        </authorList>
    </citation>
    <scope>NUCLEOTIDE SEQUENCE [LARGE SCALE GENOMIC DNA]</scope>
    <source>
        <strain evidence="10 11">CECT 8622</strain>
    </source>
</reference>
<dbReference type="SUPFAM" id="SSF55874">
    <property type="entry name" value="ATPase domain of HSP90 chaperone/DNA topoisomerase II/histidine kinase"/>
    <property type="match status" value="1"/>
</dbReference>
<dbReference type="PRINTS" id="PR00344">
    <property type="entry name" value="BCTRLSENSOR"/>
</dbReference>
<evidence type="ECO:0000256" key="5">
    <source>
        <dbReference type="PROSITE-ProRule" id="PRU00169"/>
    </source>
</evidence>
<keyword evidence="7" id="KW-1133">Transmembrane helix</keyword>
<dbReference type="EC" id="2.7.13.3" evidence="2"/>
<dbReference type="PROSITE" id="PS50109">
    <property type="entry name" value="HIS_KIN"/>
    <property type="match status" value="1"/>
</dbReference>
<dbReference type="Proteomes" id="UP001589585">
    <property type="component" value="Unassembled WGS sequence"/>
</dbReference>
<accession>A0ABV5FBP5</accession>
<keyword evidence="4" id="KW-0902">Two-component regulatory system</keyword>
<keyword evidence="10" id="KW-0547">Nucleotide-binding</keyword>